<evidence type="ECO:0000313" key="9">
    <source>
        <dbReference type="EMBL" id="PSR55132.1"/>
    </source>
</evidence>
<evidence type="ECO:0000313" key="10">
    <source>
        <dbReference type="Proteomes" id="UP000240357"/>
    </source>
</evidence>
<feature type="transmembrane region" description="Helical" evidence="6">
    <location>
        <begin position="672"/>
        <end position="693"/>
    </location>
</feature>
<keyword evidence="5 6" id="KW-0472">Membrane</keyword>
<organism evidence="9 10">
    <name type="scientific">Adhaeribacter arboris</name>
    <dbReference type="NCBI Taxonomy" id="2072846"/>
    <lineage>
        <taxon>Bacteria</taxon>
        <taxon>Pseudomonadati</taxon>
        <taxon>Bacteroidota</taxon>
        <taxon>Cytophagia</taxon>
        <taxon>Cytophagales</taxon>
        <taxon>Hymenobacteraceae</taxon>
        <taxon>Adhaeribacter</taxon>
    </lineage>
</organism>
<dbReference type="RefSeq" id="WP_106931310.1">
    <property type="nucleotide sequence ID" value="NZ_PYFT01000001.1"/>
</dbReference>
<accession>A0A2T2YI08</accession>
<evidence type="ECO:0000256" key="4">
    <source>
        <dbReference type="ARBA" id="ARBA00022989"/>
    </source>
</evidence>
<keyword evidence="10" id="KW-1185">Reference proteome</keyword>
<dbReference type="PANTHER" id="PTHR30572">
    <property type="entry name" value="MEMBRANE COMPONENT OF TRANSPORTER-RELATED"/>
    <property type="match status" value="1"/>
</dbReference>
<reference evidence="9 10" key="1">
    <citation type="submission" date="2018-03" db="EMBL/GenBank/DDBJ databases">
        <title>Adhaeribacter sp. HMF7605 Genome sequencing and assembly.</title>
        <authorList>
            <person name="Kang H."/>
            <person name="Kang J."/>
            <person name="Cha I."/>
            <person name="Kim H."/>
            <person name="Joh K."/>
        </authorList>
    </citation>
    <scope>NUCLEOTIDE SEQUENCE [LARGE SCALE GENOMIC DNA]</scope>
    <source>
        <strain evidence="9 10">HMF7605</strain>
    </source>
</reference>
<dbReference type="EMBL" id="PYFT01000001">
    <property type="protein sequence ID" value="PSR55132.1"/>
    <property type="molecule type" value="Genomic_DNA"/>
</dbReference>
<evidence type="ECO:0000256" key="3">
    <source>
        <dbReference type="ARBA" id="ARBA00022692"/>
    </source>
</evidence>
<dbReference type="InterPro" id="IPR025857">
    <property type="entry name" value="MacB_PCD"/>
</dbReference>
<dbReference type="Pfam" id="PF02687">
    <property type="entry name" value="FtsX"/>
    <property type="match status" value="2"/>
</dbReference>
<feature type="transmembrane region" description="Helical" evidence="6">
    <location>
        <begin position="342"/>
        <end position="363"/>
    </location>
</feature>
<evidence type="ECO:0000259" key="7">
    <source>
        <dbReference type="Pfam" id="PF02687"/>
    </source>
</evidence>
<dbReference type="Proteomes" id="UP000240357">
    <property type="component" value="Unassembled WGS sequence"/>
</dbReference>
<dbReference type="Pfam" id="PF12704">
    <property type="entry name" value="MacB_PCD"/>
    <property type="match status" value="2"/>
</dbReference>
<proteinExistence type="predicted"/>
<feature type="transmembrane region" description="Helical" evidence="6">
    <location>
        <begin position="755"/>
        <end position="773"/>
    </location>
</feature>
<feature type="transmembrane region" description="Helical" evidence="6">
    <location>
        <begin position="20"/>
        <end position="41"/>
    </location>
</feature>
<sequence length="792" mass="88207">MLQHTLLLAYRSFLRFKSTFLINLIGLSTGMACTLFIYLWVNSEVHVDKFHAKDERLFQVMERRQNADDIIMSEMTSGPVAETLVEEMPEVEYAAAVMHYSWFPKFTLSIGEEDRQAFKGTGQFASQDFFQVFSYGLIQGQAKDVLRDKNAIVLSEELAQKLFHTTQNAVGKTMVWKVGPLKKPVIVTGIFKDVPANSSEQFDFLLSFEAWKDINPGVLEWGNNGTHTYAVLKAGANPEQFNSKITNLLASKVGSTNRQLLLKPYSQKYLYGHYENGVQTGGRIVYVKLFSVIALFILLIACINFMNLSTAKASSRTKEIGVKKVMGATRNTLVWQYLSESLLMAFISLGVALLLVVLLLPAFNQITDKQLTLTPSLPFILAILMVTLCTGLIAGSYPALYLSGFNPVAVLKGKLQTVLGEVLIRKGLVVFQFSLSVILIVAVLVVYRQIGYIQTKQLGYDKDNIIYFDRQGKLYENLEAFLAAVKNTPGVVNASSISSSIIGSHNTTGGLDWEGKNPNESIDFELVSVNYDLLQMLGIQMAAGRAFSKNFATDNTKIIFNEAAITAMGLKDPVGKNINLWGTNMEIVGVAKDFHFESLHENVKPLFFRLEPPQTNTIMVKTRAGQTKAVIGKLRHLYEEFNPGFTFDYTFLDQDFQAQYVAEQRVAILSRYFAGLAILISCLGLFGLAAFTAERRRKEIGVRKVLGASRFSIVYLLSGDFTKLVVISIGVALPVSYLIVKNWLQDFEYRVALEWWYFIGAGLAALVIAWLTVSTQAVKAASANPTQSLKDE</sequence>
<dbReference type="InterPro" id="IPR050250">
    <property type="entry name" value="Macrolide_Exporter_MacB"/>
</dbReference>
<feature type="domain" description="ABC3 transporter permease C-terminal" evidence="7">
    <location>
        <begin position="292"/>
        <end position="407"/>
    </location>
</feature>
<gene>
    <name evidence="9" type="ORF">AHMF7605_17285</name>
</gene>
<comment type="subcellular location">
    <subcellularLocation>
        <location evidence="1">Cell membrane</location>
        <topology evidence="1">Multi-pass membrane protein</topology>
    </subcellularLocation>
</comment>
<feature type="domain" description="ABC3 transporter permease C-terminal" evidence="7">
    <location>
        <begin position="673"/>
        <end position="785"/>
    </location>
</feature>
<dbReference type="PANTHER" id="PTHR30572:SF18">
    <property type="entry name" value="ABC-TYPE MACROLIDE FAMILY EXPORT SYSTEM PERMEASE COMPONENT 2"/>
    <property type="match status" value="1"/>
</dbReference>
<comment type="caution">
    <text evidence="9">The sequence shown here is derived from an EMBL/GenBank/DDBJ whole genome shotgun (WGS) entry which is preliminary data.</text>
</comment>
<name>A0A2T2YI08_9BACT</name>
<dbReference type="InterPro" id="IPR003838">
    <property type="entry name" value="ABC3_permease_C"/>
</dbReference>
<evidence type="ECO:0000256" key="1">
    <source>
        <dbReference type="ARBA" id="ARBA00004651"/>
    </source>
</evidence>
<feature type="transmembrane region" description="Helical" evidence="6">
    <location>
        <begin position="285"/>
        <end position="306"/>
    </location>
</feature>
<dbReference type="GO" id="GO:0022857">
    <property type="term" value="F:transmembrane transporter activity"/>
    <property type="evidence" value="ECO:0007669"/>
    <property type="project" value="TreeGrafter"/>
</dbReference>
<keyword evidence="2" id="KW-1003">Cell membrane</keyword>
<dbReference type="OrthoDB" id="5933722at2"/>
<keyword evidence="4 6" id="KW-1133">Transmembrane helix</keyword>
<evidence type="ECO:0000256" key="6">
    <source>
        <dbReference type="SAM" id="Phobius"/>
    </source>
</evidence>
<feature type="domain" description="MacB-like periplasmic core" evidence="8">
    <location>
        <begin position="21"/>
        <end position="247"/>
    </location>
</feature>
<evidence type="ECO:0000256" key="5">
    <source>
        <dbReference type="ARBA" id="ARBA00023136"/>
    </source>
</evidence>
<feature type="transmembrane region" description="Helical" evidence="6">
    <location>
        <begin position="423"/>
        <end position="447"/>
    </location>
</feature>
<feature type="transmembrane region" description="Helical" evidence="6">
    <location>
        <begin position="379"/>
        <end position="402"/>
    </location>
</feature>
<feature type="domain" description="MacB-like periplasmic core" evidence="8">
    <location>
        <begin position="436"/>
        <end position="630"/>
    </location>
</feature>
<evidence type="ECO:0000256" key="2">
    <source>
        <dbReference type="ARBA" id="ARBA00022475"/>
    </source>
</evidence>
<dbReference type="GO" id="GO:0005886">
    <property type="term" value="C:plasma membrane"/>
    <property type="evidence" value="ECO:0007669"/>
    <property type="project" value="UniProtKB-SubCell"/>
</dbReference>
<protein>
    <submittedName>
        <fullName evidence="9">Transporter permease</fullName>
    </submittedName>
</protein>
<keyword evidence="3 6" id="KW-0812">Transmembrane</keyword>
<evidence type="ECO:0000259" key="8">
    <source>
        <dbReference type="Pfam" id="PF12704"/>
    </source>
</evidence>
<dbReference type="AlphaFoldDB" id="A0A2T2YI08"/>